<dbReference type="EMBL" id="SDIK01000024">
    <property type="protein sequence ID" value="TXJ62569.1"/>
    <property type="molecule type" value="Genomic_DNA"/>
</dbReference>
<proteinExistence type="predicted"/>
<dbReference type="Proteomes" id="UP000321612">
    <property type="component" value="Unassembled WGS sequence"/>
</dbReference>
<protein>
    <submittedName>
        <fullName evidence="1">ISAzo13 family transposase</fullName>
    </submittedName>
</protein>
<accession>A0A5C8GLE7</accession>
<sequence length="441" mass="51011">MIRNDIRCCLILCCRLFFVSLPLRRAQVEAYKRRHSECDKSGSFPEVANLDERQRRLFCAHKAMELGTHGVSLVCKTYHVTRNTVYRGIHELESGDTIAAGHIRKKGGGRKSILSVHPEYIDIFREITEDAIGGLPQDESVRMLFYSPGIIRDKMEVDYGISISYHTLKQIISKEGFKKRTPKKCTSMAECNKRNEQFEKISAMRSMCEENHIPVFSIDTKKKELVGPFRRGGQVYCDRSPRCRDHDFPSFASGKIIPYGIYDVQKNTGYMSFGISHDTAGFFCDNFKYYWYRVLQDIYPHATAIMLLCDGGGSNSSSSRLFKQELIKLSEDLHIDIIVAHYPPYTSKWNPIEHRLFSQITRVWSGISFESVEQACELAAEARTKSGLCVFTNINRKKYDTSRCVDSNYDDVCQRHITFDEELPKWNYKVSWRDKKYQVIF</sequence>
<dbReference type="Pfam" id="PF07592">
    <property type="entry name" value="DDE_Tnp_ISAZ013"/>
    <property type="match status" value="1"/>
</dbReference>
<keyword evidence="2" id="KW-1185">Reference proteome</keyword>
<organism evidence="1 2">
    <name type="scientific">Prevotella brunnea</name>
    <dbReference type="NCBI Taxonomy" id="2508867"/>
    <lineage>
        <taxon>Bacteria</taxon>
        <taxon>Pseudomonadati</taxon>
        <taxon>Bacteroidota</taxon>
        <taxon>Bacteroidia</taxon>
        <taxon>Bacteroidales</taxon>
        <taxon>Prevotellaceae</taxon>
        <taxon>Prevotella</taxon>
    </lineage>
</organism>
<dbReference type="AlphaFoldDB" id="A0A5C8GLE7"/>
<dbReference type="InterPro" id="IPR011518">
    <property type="entry name" value="Transposase_36"/>
</dbReference>
<reference evidence="2" key="1">
    <citation type="submission" date="2019-05" db="EMBL/GenBank/DDBJ databases">
        <title>Prevotella brunnea sp. nov., isolated from a wound of a patient.</title>
        <authorList>
            <person name="Buhl M."/>
        </authorList>
    </citation>
    <scope>NUCLEOTIDE SEQUENCE [LARGE SCALE GENOMIC DNA]</scope>
    <source>
        <strain evidence="2">A2672</strain>
    </source>
</reference>
<evidence type="ECO:0000313" key="2">
    <source>
        <dbReference type="Proteomes" id="UP000321612"/>
    </source>
</evidence>
<name>A0A5C8GLE7_9BACT</name>
<evidence type="ECO:0000313" key="1">
    <source>
        <dbReference type="EMBL" id="TXJ62569.1"/>
    </source>
</evidence>
<dbReference type="NCBIfam" id="NF033519">
    <property type="entry name" value="transpos_ISAzo13"/>
    <property type="match status" value="1"/>
</dbReference>
<gene>
    <name evidence="1" type="ORF">ETF27_03880</name>
</gene>
<comment type="caution">
    <text evidence="1">The sequence shown here is derived from an EMBL/GenBank/DDBJ whole genome shotgun (WGS) entry which is preliminary data.</text>
</comment>